<dbReference type="GO" id="GO:0000435">
    <property type="term" value="P:positive regulation of transcription from RNA polymerase II promoter by galactose"/>
    <property type="evidence" value="ECO:0007669"/>
    <property type="project" value="TreeGrafter"/>
</dbReference>
<dbReference type="InterPro" id="IPR051127">
    <property type="entry name" value="Fungal_SecMet_Regulators"/>
</dbReference>
<feature type="region of interest" description="Disordered" evidence="7">
    <location>
        <begin position="1"/>
        <end position="30"/>
    </location>
</feature>
<dbReference type="GO" id="GO:0000981">
    <property type="term" value="F:DNA-binding transcription factor activity, RNA polymerase II-specific"/>
    <property type="evidence" value="ECO:0007669"/>
    <property type="project" value="InterPro"/>
</dbReference>
<dbReference type="SMART" id="SM00066">
    <property type="entry name" value="GAL4"/>
    <property type="match status" value="1"/>
</dbReference>
<evidence type="ECO:0000256" key="3">
    <source>
        <dbReference type="ARBA" id="ARBA00023125"/>
    </source>
</evidence>
<evidence type="ECO:0000256" key="5">
    <source>
        <dbReference type="ARBA" id="ARBA00023242"/>
    </source>
</evidence>
<evidence type="ECO:0000256" key="4">
    <source>
        <dbReference type="ARBA" id="ARBA00023163"/>
    </source>
</evidence>
<dbReference type="GO" id="GO:0006351">
    <property type="term" value="P:DNA-templated transcription"/>
    <property type="evidence" value="ECO:0007669"/>
    <property type="project" value="InterPro"/>
</dbReference>
<dbReference type="PANTHER" id="PTHR47424:SF3">
    <property type="entry name" value="REGULATORY PROTEIN GAL4"/>
    <property type="match status" value="1"/>
</dbReference>
<evidence type="ECO:0000256" key="1">
    <source>
        <dbReference type="ARBA" id="ARBA00022723"/>
    </source>
</evidence>
<sequence>MDIPLSEDVPEVSQNQDQLQTQQPVRKRRRTQLACNSCRQRKTACNGDRPSCSSCIRRGVQDSCSYEEATVGSKASINTGKSLMIGSPKPNVHFRSVSQSTSSPSPAAGIAASPGNVGGLAMVSDTETQDSLYGGSSTIALVSQVRQAASDQAVPINETHKPPIGNLPQPHGEVEILYKQDFANFILPQRQQADEFINCYWEFVHPVFPLLDLRTFNATYEKLWISSPGKGLDGDELNETIFHATLNLVFALGCQYSKDVPPQRKSSYADELYRRSRRLLNFEILDALQLSLVQLFLLTGVYLQSTEHANRCWNVVGLAIRTAQGLGLNTENNSHRTSQLSYEIKRRVWHCCTLLDRLLAMTFGRPTMIRTGSYDVPEPSIIDDQYLTADFHQVPGAQPSGVHSRMNLFVYSLRLFDIMDEILSKFYVFQGGKSESDSTKSFDPWSVGDLASILTINAKLDDFRESVPQIFKDVTSFALGTDAFAPGQLHVVLQSKVLRSRFLLVRILLLRPILLASVFKEKSALLAKSEPGLTKDLAIGVCTLCVKSAHLLVETVHENLNTGYRSSGWHTVYFAFAAATILLAAQLSPLIQDSLSTEHCFETSWTSCIEILEHHQVQIQSAKRAINILETLKEKVQARKSAEIMIPSNGNSLESNISGNPTLAEQDFANPQESIPQDYSTTVTGAPNGGLGNDNIIMFDTGMQMDSMNDAWFTQQLSDLNWLDYYQVSPQ</sequence>
<evidence type="ECO:0000313" key="10">
    <source>
        <dbReference type="Proteomes" id="UP000308671"/>
    </source>
</evidence>
<dbReference type="AlphaFoldDB" id="A0A4V4HUQ0"/>
<dbReference type="OrthoDB" id="3364175at2759"/>
<dbReference type="Gene3D" id="4.10.240.10">
    <property type="entry name" value="Zn(2)-C6 fungal-type DNA-binding domain"/>
    <property type="match status" value="1"/>
</dbReference>
<keyword evidence="10" id="KW-1185">Reference proteome</keyword>
<proteinExistence type="predicted"/>
<dbReference type="InterPro" id="IPR036864">
    <property type="entry name" value="Zn2-C6_fun-type_DNA-bd_sf"/>
</dbReference>
<dbReference type="PROSITE" id="PS50048">
    <property type="entry name" value="ZN2_CY6_FUNGAL_2"/>
    <property type="match status" value="1"/>
</dbReference>
<dbReference type="Pfam" id="PF04082">
    <property type="entry name" value="Fungal_trans"/>
    <property type="match status" value="1"/>
</dbReference>
<dbReference type="EMBL" id="PQXL01000157">
    <property type="protein sequence ID" value="THV50276.1"/>
    <property type="molecule type" value="Genomic_DNA"/>
</dbReference>
<dbReference type="CDD" id="cd12148">
    <property type="entry name" value="fungal_TF_MHR"/>
    <property type="match status" value="1"/>
</dbReference>
<evidence type="ECO:0000256" key="6">
    <source>
        <dbReference type="SAM" id="Coils"/>
    </source>
</evidence>
<dbReference type="SMART" id="SM00906">
    <property type="entry name" value="Fungal_trans"/>
    <property type="match status" value="1"/>
</dbReference>
<evidence type="ECO:0000256" key="7">
    <source>
        <dbReference type="SAM" id="MobiDB-lite"/>
    </source>
</evidence>
<keyword evidence="1" id="KW-0479">Metal-binding</keyword>
<keyword evidence="4" id="KW-0804">Transcription</keyword>
<dbReference type="InterPro" id="IPR001138">
    <property type="entry name" value="Zn2Cys6_DnaBD"/>
</dbReference>
<accession>A0A4V4HUQ0</accession>
<feature type="coiled-coil region" evidence="6">
    <location>
        <begin position="612"/>
        <end position="639"/>
    </location>
</feature>
<feature type="domain" description="Zn(2)-C6 fungal-type" evidence="8">
    <location>
        <begin position="34"/>
        <end position="66"/>
    </location>
</feature>
<keyword evidence="6" id="KW-0175">Coiled coil</keyword>
<dbReference type="GO" id="GO:0008270">
    <property type="term" value="F:zinc ion binding"/>
    <property type="evidence" value="ECO:0007669"/>
    <property type="project" value="InterPro"/>
</dbReference>
<name>A0A4V4HUQ0_9HELO</name>
<organism evidence="9 10">
    <name type="scientific">Botrytis galanthina</name>
    <dbReference type="NCBI Taxonomy" id="278940"/>
    <lineage>
        <taxon>Eukaryota</taxon>
        <taxon>Fungi</taxon>
        <taxon>Dikarya</taxon>
        <taxon>Ascomycota</taxon>
        <taxon>Pezizomycotina</taxon>
        <taxon>Leotiomycetes</taxon>
        <taxon>Helotiales</taxon>
        <taxon>Sclerotiniaceae</taxon>
        <taxon>Botrytis</taxon>
    </lineage>
</organism>
<dbReference type="CDD" id="cd00067">
    <property type="entry name" value="GAL4"/>
    <property type="match status" value="1"/>
</dbReference>
<gene>
    <name evidence="9" type="ORF">BGAL_0157g00120</name>
</gene>
<dbReference type="PROSITE" id="PS00463">
    <property type="entry name" value="ZN2_CY6_FUNGAL_1"/>
    <property type="match status" value="1"/>
</dbReference>
<keyword evidence="2" id="KW-0805">Transcription regulation</keyword>
<evidence type="ECO:0000259" key="8">
    <source>
        <dbReference type="PROSITE" id="PS50048"/>
    </source>
</evidence>
<feature type="compositionally biased region" description="Polar residues" evidence="7">
    <location>
        <begin position="12"/>
        <end position="24"/>
    </location>
</feature>
<dbReference type="PANTHER" id="PTHR47424">
    <property type="entry name" value="REGULATORY PROTEIN GAL4"/>
    <property type="match status" value="1"/>
</dbReference>
<dbReference type="SUPFAM" id="SSF57701">
    <property type="entry name" value="Zn2/Cys6 DNA-binding domain"/>
    <property type="match status" value="1"/>
</dbReference>
<comment type="caution">
    <text evidence="9">The sequence shown here is derived from an EMBL/GenBank/DDBJ whole genome shotgun (WGS) entry which is preliminary data.</text>
</comment>
<keyword evidence="5" id="KW-0539">Nucleus</keyword>
<evidence type="ECO:0000256" key="2">
    <source>
        <dbReference type="ARBA" id="ARBA00023015"/>
    </source>
</evidence>
<keyword evidence="3" id="KW-0238">DNA-binding</keyword>
<dbReference type="GO" id="GO:0000978">
    <property type="term" value="F:RNA polymerase II cis-regulatory region sequence-specific DNA binding"/>
    <property type="evidence" value="ECO:0007669"/>
    <property type="project" value="TreeGrafter"/>
</dbReference>
<protein>
    <recommendedName>
        <fullName evidence="8">Zn(2)-C6 fungal-type domain-containing protein</fullName>
    </recommendedName>
</protein>
<dbReference type="Pfam" id="PF00172">
    <property type="entry name" value="Zn_clus"/>
    <property type="match status" value="1"/>
</dbReference>
<dbReference type="InterPro" id="IPR007219">
    <property type="entry name" value="XnlR_reg_dom"/>
</dbReference>
<dbReference type="GO" id="GO:0005634">
    <property type="term" value="C:nucleus"/>
    <property type="evidence" value="ECO:0007669"/>
    <property type="project" value="TreeGrafter"/>
</dbReference>
<dbReference type="Proteomes" id="UP000308671">
    <property type="component" value="Unassembled WGS sequence"/>
</dbReference>
<evidence type="ECO:0000313" key="9">
    <source>
        <dbReference type="EMBL" id="THV50276.1"/>
    </source>
</evidence>
<reference evidence="9 10" key="1">
    <citation type="submission" date="2017-12" db="EMBL/GenBank/DDBJ databases">
        <title>Comparative genomics of Botrytis spp.</title>
        <authorList>
            <person name="Valero-Jimenez C.A."/>
            <person name="Tapia P."/>
            <person name="Veloso J."/>
            <person name="Silva-Moreno E."/>
            <person name="Staats M."/>
            <person name="Valdes J.H."/>
            <person name="Van Kan J.A.L."/>
        </authorList>
    </citation>
    <scope>NUCLEOTIDE SEQUENCE [LARGE SCALE GENOMIC DNA]</scope>
    <source>
        <strain evidence="9 10">MUCL435</strain>
    </source>
</reference>